<keyword evidence="7" id="KW-0436">Ligase</keyword>
<evidence type="ECO:0000256" key="1">
    <source>
        <dbReference type="ARBA" id="ARBA00004141"/>
    </source>
</evidence>
<sequence length="406" mass="44556">MDALYVFVTTSLPKAGAQVAGLPLTLNLLLTAYVILRRPNQTLLTMQRFRGLTIAYGTLFIFGTLSMLMALAQGVSAFTLSQMLIVVGSPLVGVAAARIPPERFSRIIICSMIIVNAYGLIQYFAGIESTSVAGLTYTLGQNISDKPIGLKADGTAEKIISTYQNGNSLGIFDALGISFLLTRSQSSRFWGITRYLALALGLVGLMLSGSRSIQIPFFLFLVVLLAQFIKQLSPRKRGITLSIGSVLLAVGAFFLYVQQTIVSHFFDRLFNQTLADPTGSGRTEQWSQSFEVISQMNGWQLLRQILFGQNPHTNVGGEGLPKFFFIFGFISTIAFYGGLLYIVWQCWQRRKSRTVAIGILCVFCAFCVDQSFNYPPNIMNVALFAAAALNRDGETSRRCLSISVSK</sequence>
<dbReference type="PANTHER" id="PTHR37422">
    <property type="entry name" value="TEICHURONIC ACID BIOSYNTHESIS PROTEIN TUAE"/>
    <property type="match status" value="1"/>
</dbReference>
<keyword evidence="4 5" id="KW-0472">Membrane</keyword>
<evidence type="ECO:0000256" key="3">
    <source>
        <dbReference type="ARBA" id="ARBA00022989"/>
    </source>
</evidence>
<dbReference type="GO" id="GO:0016020">
    <property type="term" value="C:membrane"/>
    <property type="evidence" value="ECO:0007669"/>
    <property type="project" value="UniProtKB-SubCell"/>
</dbReference>
<feature type="transmembrane region" description="Helical" evidence="5">
    <location>
        <begin position="213"/>
        <end position="229"/>
    </location>
</feature>
<feature type="transmembrane region" description="Helical" evidence="5">
    <location>
        <begin position="104"/>
        <end position="125"/>
    </location>
</feature>
<feature type="transmembrane region" description="Helical" evidence="5">
    <location>
        <begin position="323"/>
        <end position="343"/>
    </location>
</feature>
<evidence type="ECO:0000313" key="8">
    <source>
        <dbReference type="Proteomes" id="UP000331308"/>
    </source>
</evidence>
<dbReference type="InterPro" id="IPR007016">
    <property type="entry name" value="O-antigen_ligase-rel_domated"/>
</dbReference>
<name>A0AAX3IZ94_BIFPS</name>
<accession>A0AAX3IZ94</accession>
<dbReference type="Proteomes" id="UP000331308">
    <property type="component" value="Unassembled WGS sequence"/>
</dbReference>
<evidence type="ECO:0000256" key="2">
    <source>
        <dbReference type="ARBA" id="ARBA00022692"/>
    </source>
</evidence>
<dbReference type="EMBL" id="CABHOD010000015">
    <property type="protein sequence ID" value="VUX65763.1"/>
    <property type="molecule type" value="Genomic_DNA"/>
</dbReference>
<proteinExistence type="predicted"/>
<dbReference type="RefSeq" id="WP_186281740.1">
    <property type="nucleotide sequence ID" value="NZ_CABHOD010000015.1"/>
</dbReference>
<comment type="subcellular location">
    <subcellularLocation>
        <location evidence="1">Membrane</location>
        <topology evidence="1">Multi-pass membrane protein</topology>
    </subcellularLocation>
</comment>
<dbReference type="GO" id="GO:0016874">
    <property type="term" value="F:ligase activity"/>
    <property type="evidence" value="ECO:0007669"/>
    <property type="project" value="UniProtKB-KW"/>
</dbReference>
<gene>
    <name evidence="7" type="ORF">BPLFYP29_00253</name>
</gene>
<dbReference type="PANTHER" id="PTHR37422:SF13">
    <property type="entry name" value="LIPOPOLYSACCHARIDE BIOSYNTHESIS PROTEIN PA4999-RELATED"/>
    <property type="match status" value="1"/>
</dbReference>
<feature type="transmembrane region" description="Helical" evidence="5">
    <location>
        <begin position="238"/>
        <end position="257"/>
    </location>
</feature>
<evidence type="ECO:0000313" key="7">
    <source>
        <dbReference type="EMBL" id="VUX65763.1"/>
    </source>
</evidence>
<feature type="transmembrane region" description="Helical" evidence="5">
    <location>
        <begin position="77"/>
        <end position="97"/>
    </location>
</feature>
<evidence type="ECO:0000256" key="4">
    <source>
        <dbReference type="ARBA" id="ARBA00023136"/>
    </source>
</evidence>
<dbReference type="AlphaFoldDB" id="A0AAX3IZ94"/>
<comment type="caution">
    <text evidence="7">The sequence shown here is derived from an EMBL/GenBank/DDBJ whole genome shotgun (WGS) entry which is preliminary data.</text>
</comment>
<dbReference type="InterPro" id="IPR051533">
    <property type="entry name" value="WaaL-like"/>
</dbReference>
<protein>
    <submittedName>
        <fullName evidence="7">O-Antigen ligase</fullName>
    </submittedName>
</protein>
<feature type="domain" description="O-antigen ligase-related" evidence="6">
    <location>
        <begin position="196"/>
        <end position="295"/>
    </location>
</feature>
<reference evidence="7 8" key="1">
    <citation type="submission" date="2019-07" db="EMBL/GenBank/DDBJ databases">
        <authorList>
            <person name="Chang H.-W."/>
            <person name="Raman A."/>
            <person name="Venkatesh S."/>
            <person name="Gehrig J."/>
        </authorList>
    </citation>
    <scope>NUCLEOTIDE SEQUENCE [LARGE SCALE GENOMIC DNA]</scope>
    <source>
        <strain evidence="7">Bifidobacterium_pseudocatenulatum_LFYP_29</strain>
    </source>
</reference>
<keyword evidence="3 5" id="KW-1133">Transmembrane helix</keyword>
<feature type="transmembrane region" description="Helical" evidence="5">
    <location>
        <begin position="15"/>
        <end position="36"/>
    </location>
</feature>
<organism evidence="7 8">
    <name type="scientific">Bifidobacterium pseudocatenulatum</name>
    <dbReference type="NCBI Taxonomy" id="28026"/>
    <lineage>
        <taxon>Bacteria</taxon>
        <taxon>Bacillati</taxon>
        <taxon>Actinomycetota</taxon>
        <taxon>Actinomycetes</taxon>
        <taxon>Bifidobacteriales</taxon>
        <taxon>Bifidobacteriaceae</taxon>
        <taxon>Bifidobacterium</taxon>
    </lineage>
</organism>
<evidence type="ECO:0000256" key="5">
    <source>
        <dbReference type="SAM" id="Phobius"/>
    </source>
</evidence>
<keyword evidence="2 5" id="KW-0812">Transmembrane</keyword>
<dbReference type="Pfam" id="PF04932">
    <property type="entry name" value="Wzy_C"/>
    <property type="match status" value="1"/>
</dbReference>
<evidence type="ECO:0000259" key="6">
    <source>
        <dbReference type="Pfam" id="PF04932"/>
    </source>
</evidence>
<feature type="transmembrane region" description="Helical" evidence="5">
    <location>
        <begin position="48"/>
        <end position="71"/>
    </location>
</feature>